<dbReference type="InterPro" id="IPR038497">
    <property type="entry name" value="ATPase_V1-cplx_hsu_C_sf"/>
</dbReference>
<dbReference type="GO" id="GO:0046961">
    <property type="term" value="F:proton-transporting ATPase activity, rotational mechanism"/>
    <property type="evidence" value="ECO:0007669"/>
    <property type="project" value="InterPro"/>
</dbReference>
<protein>
    <submittedName>
        <fullName evidence="6">V-type proton ATPase subunit H</fullName>
    </submittedName>
</protein>
<evidence type="ECO:0000259" key="5">
    <source>
        <dbReference type="Pfam" id="PF11698"/>
    </source>
</evidence>
<evidence type="ECO:0000256" key="1">
    <source>
        <dbReference type="ARBA" id="ARBA00008613"/>
    </source>
</evidence>
<dbReference type="Gene3D" id="1.25.10.10">
    <property type="entry name" value="Leucine-rich Repeat Variant"/>
    <property type="match status" value="1"/>
</dbReference>
<dbReference type="PANTHER" id="PTHR10698">
    <property type="entry name" value="V-TYPE PROTON ATPASE SUBUNIT H"/>
    <property type="match status" value="1"/>
</dbReference>
<dbReference type="Gene3D" id="1.25.40.150">
    <property type="entry name" value="V-type ATPase, subunit H, C-terminal domain"/>
    <property type="match status" value="1"/>
</dbReference>
<keyword evidence="7" id="KW-1185">Reference proteome</keyword>
<dbReference type="Pfam" id="PF03224">
    <property type="entry name" value="V-ATPase_H_N"/>
    <property type="match status" value="1"/>
</dbReference>
<dbReference type="AlphaFoldDB" id="A0AA35RVT6"/>
<evidence type="ECO:0000313" key="7">
    <source>
        <dbReference type="Proteomes" id="UP001174909"/>
    </source>
</evidence>
<sequence>MLSFQSDVVEKMKEYPMAAVLCDVLRATNREKVQRVIFATFRNLLEKPRQSVAEQFAAEMIHFKAVPVLNILVQQTKDDVELQEDIVFLHERLNASLQDLSSWDEYAAEVKSGRLEWSPVHRSDKFWRENVMKLNENNHEILKTLVLILQESQSAVAIAVAAHDLGEYVRYYPRGKRNLDALGAKEMVMGMVSHGNADVRMQALLAIQKMMVQNWEYLGRQLTEDAGSTPKTVELR</sequence>
<dbReference type="InterPro" id="IPR016024">
    <property type="entry name" value="ARM-type_fold"/>
</dbReference>
<keyword evidence="2" id="KW-0813">Transport</keyword>
<name>A0AA35RVT6_GEOBA</name>
<dbReference type="SUPFAM" id="SSF48371">
    <property type="entry name" value="ARM repeat"/>
    <property type="match status" value="1"/>
</dbReference>
<dbReference type="PANTHER" id="PTHR10698:SF0">
    <property type="entry name" value="V-TYPE PROTON ATPASE SUBUNIT H"/>
    <property type="match status" value="1"/>
</dbReference>
<gene>
    <name evidence="6" type="ORF">GBAR_LOCUS11272</name>
</gene>
<keyword evidence="4" id="KW-0406">Ion transport</keyword>
<dbReference type="EMBL" id="CASHTH010001698">
    <property type="protein sequence ID" value="CAI8018614.1"/>
    <property type="molecule type" value="Genomic_DNA"/>
</dbReference>
<comment type="similarity">
    <text evidence="1">Belongs to the V-ATPase H subunit family.</text>
</comment>
<dbReference type="InterPro" id="IPR011989">
    <property type="entry name" value="ARM-like"/>
</dbReference>
<dbReference type="GO" id="GO:0000221">
    <property type="term" value="C:vacuolar proton-transporting V-type ATPase, V1 domain"/>
    <property type="evidence" value="ECO:0007669"/>
    <property type="project" value="InterPro"/>
</dbReference>
<reference evidence="6" key="1">
    <citation type="submission" date="2023-03" db="EMBL/GenBank/DDBJ databases">
        <authorList>
            <person name="Steffen K."/>
            <person name="Cardenas P."/>
        </authorList>
    </citation>
    <scope>NUCLEOTIDE SEQUENCE</scope>
</reference>
<evidence type="ECO:0000256" key="4">
    <source>
        <dbReference type="ARBA" id="ARBA00023065"/>
    </source>
</evidence>
<proteinExistence type="inferred from homology"/>
<comment type="caution">
    <text evidence="6">The sequence shown here is derived from an EMBL/GenBank/DDBJ whole genome shotgun (WGS) entry which is preliminary data.</text>
</comment>
<dbReference type="GO" id="GO:0005765">
    <property type="term" value="C:lysosomal membrane"/>
    <property type="evidence" value="ECO:0007669"/>
    <property type="project" value="TreeGrafter"/>
</dbReference>
<feature type="domain" description="ATPase V1 complex subunit H C-terminal" evidence="5">
    <location>
        <begin position="100"/>
        <end position="215"/>
    </location>
</feature>
<evidence type="ECO:0000313" key="6">
    <source>
        <dbReference type="EMBL" id="CAI8018614.1"/>
    </source>
</evidence>
<keyword evidence="3" id="KW-0375">Hydrogen ion transport</keyword>
<evidence type="ECO:0000256" key="2">
    <source>
        <dbReference type="ARBA" id="ARBA00022448"/>
    </source>
</evidence>
<organism evidence="6 7">
    <name type="scientific">Geodia barretti</name>
    <name type="common">Barrett's horny sponge</name>
    <dbReference type="NCBI Taxonomy" id="519541"/>
    <lineage>
        <taxon>Eukaryota</taxon>
        <taxon>Metazoa</taxon>
        <taxon>Porifera</taxon>
        <taxon>Demospongiae</taxon>
        <taxon>Heteroscleromorpha</taxon>
        <taxon>Tetractinellida</taxon>
        <taxon>Astrophorina</taxon>
        <taxon>Geodiidae</taxon>
        <taxon>Geodia</taxon>
    </lineage>
</organism>
<dbReference type="Proteomes" id="UP001174909">
    <property type="component" value="Unassembled WGS sequence"/>
</dbReference>
<accession>A0AA35RVT6</accession>
<dbReference type="InterPro" id="IPR011987">
    <property type="entry name" value="ATPase_V1-cplx_hsu_C"/>
</dbReference>
<dbReference type="InterPro" id="IPR004908">
    <property type="entry name" value="ATPase_V1-cplx_hsu"/>
</dbReference>
<evidence type="ECO:0000256" key="3">
    <source>
        <dbReference type="ARBA" id="ARBA00022781"/>
    </source>
</evidence>
<dbReference type="Pfam" id="PF11698">
    <property type="entry name" value="V-ATPase_H_C"/>
    <property type="match status" value="1"/>
</dbReference>